<accession>A0A7S3QWW3</accession>
<evidence type="ECO:0000313" key="2">
    <source>
        <dbReference type="EMBL" id="CAE0495714.1"/>
    </source>
</evidence>
<evidence type="ECO:0000256" key="1">
    <source>
        <dbReference type="ARBA" id="ARBA00004430"/>
    </source>
</evidence>
<reference evidence="2" key="1">
    <citation type="submission" date="2021-01" db="EMBL/GenBank/DDBJ databases">
        <authorList>
            <person name="Corre E."/>
            <person name="Pelletier E."/>
            <person name="Niang G."/>
            <person name="Scheremetjew M."/>
            <person name="Finn R."/>
            <person name="Kale V."/>
            <person name="Holt S."/>
            <person name="Cochrane G."/>
            <person name="Meng A."/>
            <person name="Brown T."/>
            <person name="Cohen L."/>
        </authorList>
    </citation>
    <scope>NUCLEOTIDE SEQUENCE</scope>
    <source>
        <strain evidence="2">CCMP1320</strain>
    </source>
</reference>
<dbReference type="EMBL" id="HBIP01018287">
    <property type="protein sequence ID" value="CAE0495714.1"/>
    <property type="molecule type" value="Transcribed_RNA"/>
</dbReference>
<dbReference type="InterPro" id="IPR032675">
    <property type="entry name" value="LRR_dom_sf"/>
</dbReference>
<dbReference type="Gene3D" id="3.80.10.10">
    <property type="entry name" value="Ribonuclease Inhibitor"/>
    <property type="match status" value="1"/>
</dbReference>
<protein>
    <submittedName>
        <fullName evidence="2">Uncharacterized protein</fullName>
    </submittedName>
</protein>
<sequence length="518" mass="56375">MASAVLQEHACAQMPALQEGRHSRSTSLLDLSDDLLGVIYSKLPGKSLWDRTALRHSCQTLYRCKSINSSIHSLRITGGNVRNKDTLVNSVHELEAFPPHAVLLALAMDVGRVTTASLQAMFNSEAARARLASVERLELLVSKIEESFCVLLPLLFPRLRALLFSGCVIQGNSLLSRLMPGVKLRSLALDGCSFQGSSVSEALAGLVGFKSLENLHIAMNSTCETKELPIAQLSELQLLRSLRLDHCIPIGLDVLLETLPLHELQIFDVSLPEGFQLVSNSLQSFVTDRLSLSFWSALPHSGLPALRSLKLLSNPSSCAQGSLECSDAADMKDVFLSLAFPLAGCGELNLVGSRSWSSASCLSVLHTLFVAPTAEFFTTVEKLTLVDWSISPGFMPLLSALFPNIKYLQVADHGTACTGSCAYSDYNSGLIDAVSSMKSLLRIDLSLIDSDGIPCDCLKALLAAQKDGRSFQLCLRVKPELRAAVKTLQEEFWALFKDQAGSNVSFTYECDEESDWTE</sequence>
<proteinExistence type="predicted"/>
<gene>
    <name evidence="2" type="ORF">DTER00134_LOCUS10787</name>
</gene>
<comment type="subcellular location">
    <subcellularLocation>
        <location evidence="1">Cytoplasm</location>
        <location evidence="1">Cytoskeleton</location>
        <location evidence="1">Cilium axoneme</location>
    </subcellularLocation>
</comment>
<organism evidence="2">
    <name type="scientific">Dunaliella tertiolecta</name>
    <name type="common">Green alga</name>
    <dbReference type="NCBI Taxonomy" id="3047"/>
    <lineage>
        <taxon>Eukaryota</taxon>
        <taxon>Viridiplantae</taxon>
        <taxon>Chlorophyta</taxon>
        <taxon>core chlorophytes</taxon>
        <taxon>Chlorophyceae</taxon>
        <taxon>CS clade</taxon>
        <taxon>Chlamydomonadales</taxon>
        <taxon>Dunaliellaceae</taxon>
        <taxon>Dunaliella</taxon>
    </lineage>
</organism>
<dbReference type="SUPFAM" id="SSF52047">
    <property type="entry name" value="RNI-like"/>
    <property type="match status" value="1"/>
</dbReference>
<name>A0A7S3QWW3_DUNTE</name>
<dbReference type="GO" id="GO:0005930">
    <property type="term" value="C:axoneme"/>
    <property type="evidence" value="ECO:0007669"/>
    <property type="project" value="UniProtKB-SubCell"/>
</dbReference>
<dbReference type="AlphaFoldDB" id="A0A7S3QWW3"/>